<comment type="pathway">
    <text evidence="1 8">Amino-acid biosynthesis; L-lysine biosynthesis via DAP pathway; DL-2,6-diaminopimelate from LL-2,6-diaminopimelate: step 1/1.</text>
</comment>
<feature type="site" description="Could be important to modulate the pK values of the two catalytic cysteine residues" evidence="8">
    <location>
        <position position="137"/>
    </location>
</feature>
<dbReference type="InterPro" id="IPR018510">
    <property type="entry name" value="DAP_epimerase_AS"/>
</dbReference>
<keyword evidence="11" id="KW-1185">Reference proteome</keyword>
<dbReference type="PROSITE" id="PS01326">
    <property type="entry name" value="DAP_EPIMERASE"/>
    <property type="match status" value="1"/>
</dbReference>
<evidence type="ECO:0000256" key="1">
    <source>
        <dbReference type="ARBA" id="ARBA00005196"/>
    </source>
</evidence>
<comment type="subcellular location">
    <subcellularLocation>
        <location evidence="8">Cytoplasm</location>
    </subcellularLocation>
</comment>
<evidence type="ECO:0000256" key="4">
    <source>
        <dbReference type="ARBA" id="ARBA00022605"/>
    </source>
</evidence>
<dbReference type="HAMAP" id="MF_00197">
    <property type="entry name" value="DAP_epimerase"/>
    <property type="match status" value="1"/>
</dbReference>
<reference evidence="10" key="1">
    <citation type="submission" date="2023-05" db="EMBL/GenBank/DDBJ databases">
        <authorList>
            <person name="Zhang X."/>
        </authorList>
    </citation>
    <scope>NUCLEOTIDE SEQUENCE</scope>
    <source>
        <strain evidence="10">BD1B2-1</strain>
    </source>
</reference>
<feature type="binding site" evidence="8">
    <location>
        <position position="64"/>
    </location>
    <ligand>
        <name>substrate</name>
    </ligand>
</feature>
<keyword evidence="5 8" id="KW-0457">Lysine biosynthesis</keyword>
<feature type="binding site" evidence="8">
    <location>
        <begin position="74"/>
        <end position="75"/>
    </location>
    <ligand>
        <name>substrate</name>
    </ligand>
</feature>
<evidence type="ECO:0000256" key="8">
    <source>
        <dbReference type="HAMAP-Rule" id="MF_00197"/>
    </source>
</evidence>
<feature type="active site" description="Proton acceptor" evidence="8">
    <location>
        <position position="201"/>
    </location>
</feature>
<dbReference type="NCBIfam" id="TIGR00652">
    <property type="entry name" value="DapF"/>
    <property type="match status" value="1"/>
</dbReference>
<accession>A0AAE3R4Z9</accession>
<feature type="binding site" evidence="8">
    <location>
        <position position="173"/>
    </location>
    <ligand>
        <name>substrate</name>
    </ligand>
</feature>
<comment type="caution">
    <text evidence="8">Lacks conserved residue(s) required for the propagation of feature annotation.</text>
</comment>
<comment type="function">
    <text evidence="8">Catalyzes the stereoinversion of LL-2,6-diaminopimelate (L,L-DAP) to meso-diaminopimelate (meso-DAP), a precursor of L-lysine and an essential component of the bacterial peptidoglycan.</text>
</comment>
<dbReference type="GO" id="GO:0009089">
    <property type="term" value="P:lysine biosynthetic process via diaminopimelate"/>
    <property type="evidence" value="ECO:0007669"/>
    <property type="project" value="UniProtKB-UniRule"/>
</dbReference>
<evidence type="ECO:0000313" key="10">
    <source>
        <dbReference type="EMBL" id="MDJ1503894.1"/>
    </source>
</evidence>
<feature type="binding site" evidence="8">
    <location>
        <position position="13"/>
    </location>
    <ligand>
        <name>substrate</name>
    </ligand>
</feature>
<dbReference type="Proteomes" id="UP001232063">
    <property type="component" value="Unassembled WGS sequence"/>
</dbReference>
<evidence type="ECO:0000256" key="7">
    <source>
        <dbReference type="ARBA" id="ARBA00051712"/>
    </source>
</evidence>
<dbReference type="SUPFAM" id="SSF54506">
    <property type="entry name" value="Diaminopimelate epimerase-like"/>
    <property type="match status" value="2"/>
</dbReference>
<evidence type="ECO:0000256" key="9">
    <source>
        <dbReference type="PROSITE-ProRule" id="PRU10125"/>
    </source>
</evidence>
<evidence type="ECO:0000256" key="6">
    <source>
        <dbReference type="ARBA" id="ARBA00023235"/>
    </source>
</evidence>
<keyword evidence="6 8" id="KW-0413">Isomerase</keyword>
<dbReference type="PANTHER" id="PTHR31689">
    <property type="entry name" value="DIAMINOPIMELATE EPIMERASE, CHLOROPLASTIC"/>
    <property type="match status" value="1"/>
</dbReference>
<comment type="subunit">
    <text evidence="8">Homodimer.</text>
</comment>
<dbReference type="EC" id="5.1.1.7" evidence="3 8"/>
<evidence type="ECO:0000256" key="2">
    <source>
        <dbReference type="ARBA" id="ARBA00010219"/>
    </source>
</evidence>
<sequence length="261" mass="29449">MLLHFYKYQGTGNDFVIIDDRKQTFPISQELVAKLCDRRFGIGADGLMLLQNHPEYDFRMVYFNSDGNASSMCGNGGRCLVRFAHALGIFKETTTFEAVDGLHEASVKDNLVYLKMNDVRYVQREAGYDFLNTGSPHYVTFMEQVQAMTHEEVVKQGRAIRYNDYFGPKGGTNVNFVEFLPDNSLFVRTYERGVEDETYSCGTGVTACALAANFHQLKSPVQIRTKGGDLQVAFNQVGEQEFTDIYLIGPAEKVFEGMIEI</sequence>
<dbReference type="GO" id="GO:0005829">
    <property type="term" value="C:cytosol"/>
    <property type="evidence" value="ECO:0007669"/>
    <property type="project" value="TreeGrafter"/>
</dbReference>
<feature type="active site" description="Proton donor" evidence="8">
    <location>
        <position position="73"/>
    </location>
</feature>
<proteinExistence type="inferred from homology"/>
<feature type="binding site" evidence="8">
    <location>
        <begin position="202"/>
        <end position="203"/>
    </location>
    <ligand>
        <name>substrate</name>
    </ligand>
</feature>
<keyword evidence="4 8" id="KW-0028">Amino-acid biosynthesis</keyword>
<comment type="caution">
    <text evidence="10">The sequence shown here is derived from an EMBL/GenBank/DDBJ whole genome shotgun (WGS) entry which is preliminary data.</text>
</comment>
<dbReference type="Gene3D" id="3.10.310.10">
    <property type="entry name" value="Diaminopimelate Epimerase, Chain A, domain 1"/>
    <property type="match status" value="2"/>
</dbReference>
<comment type="similarity">
    <text evidence="2 8">Belongs to the diaminopimelate epimerase family.</text>
</comment>
<feature type="active site" evidence="9">
    <location>
        <position position="73"/>
    </location>
</feature>
<feature type="binding site" evidence="8">
    <location>
        <begin position="191"/>
        <end position="192"/>
    </location>
    <ligand>
        <name>substrate</name>
    </ligand>
</feature>
<organism evidence="10 11">
    <name type="scientific">Xanthocytophaga agilis</name>
    <dbReference type="NCBI Taxonomy" id="3048010"/>
    <lineage>
        <taxon>Bacteria</taxon>
        <taxon>Pseudomonadati</taxon>
        <taxon>Bacteroidota</taxon>
        <taxon>Cytophagia</taxon>
        <taxon>Cytophagales</taxon>
        <taxon>Rhodocytophagaceae</taxon>
        <taxon>Xanthocytophaga</taxon>
    </lineage>
</organism>
<dbReference type="AlphaFoldDB" id="A0AAE3R4Z9"/>
<evidence type="ECO:0000313" key="11">
    <source>
        <dbReference type="Proteomes" id="UP001232063"/>
    </source>
</evidence>
<evidence type="ECO:0000256" key="5">
    <source>
        <dbReference type="ARBA" id="ARBA00023154"/>
    </source>
</evidence>
<dbReference type="GO" id="GO:0008837">
    <property type="term" value="F:diaminopimelate epimerase activity"/>
    <property type="evidence" value="ECO:0007669"/>
    <property type="project" value="UniProtKB-UniRule"/>
</dbReference>
<dbReference type="RefSeq" id="WP_314514614.1">
    <property type="nucleotide sequence ID" value="NZ_JASJOU010000009.1"/>
</dbReference>
<feature type="site" description="Could be important to modulate the pK values of the two catalytic cysteine residues" evidence="8">
    <location>
        <position position="191"/>
    </location>
</feature>
<dbReference type="PANTHER" id="PTHR31689:SF0">
    <property type="entry name" value="DIAMINOPIMELATE EPIMERASE"/>
    <property type="match status" value="1"/>
</dbReference>
<protein>
    <recommendedName>
        <fullName evidence="3 8">Diaminopimelate epimerase</fullName>
        <shortName evidence="8">DAP epimerase</shortName>
        <ecNumber evidence="3 8">5.1.1.7</ecNumber>
    </recommendedName>
    <alternativeName>
        <fullName evidence="8">PLP-independent amino acid racemase</fullName>
    </alternativeName>
</protein>
<name>A0AAE3R4Z9_9BACT</name>
<gene>
    <name evidence="8 10" type="primary">dapF</name>
    <name evidence="10" type="ORF">QNI22_24740</name>
</gene>
<dbReference type="Pfam" id="PF01678">
    <property type="entry name" value="DAP_epimerase"/>
    <property type="match status" value="2"/>
</dbReference>
<keyword evidence="8" id="KW-0963">Cytoplasm</keyword>
<dbReference type="EMBL" id="JASJOU010000009">
    <property type="protein sequence ID" value="MDJ1503894.1"/>
    <property type="molecule type" value="Genomic_DNA"/>
</dbReference>
<evidence type="ECO:0000256" key="3">
    <source>
        <dbReference type="ARBA" id="ARBA00013080"/>
    </source>
</evidence>
<comment type="catalytic activity">
    <reaction evidence="7 8">
        <text>(2S,6S)-2,6-diaminopimelate = meso-2,6-diaminopimelate</text>
        <dbReference type="Rhea" id="RHEA:15393"/>
        <dbReference type="ChEBI" id="CHEBI:57609"/>
        <dbReference type="ChEBI" id="CHEBI:57791"/>
        <dbReference type="EC" id="5.1.1.7"/>
    </reaction>
</comment>
<dbReference type="InterPro" id="IPR001653">
    <property type="entry name" value="DAP_epimerase_DapF"/>
</dbReference>